<protein>
    <submittedName>
        <fullName evidence="1">Uncharacterized protein</fullName>
    </submittedName>
</protein>
<name>A0A6N0HN39_9GAMM</name>
<sequence length="42" mass="4844">MSIIAHKFGAHVSQVRKWKQLTTKKPLQPKQKLTIVVNSNMK</sequence>
<reference evidence="1 2" key="1">
    <citation type="submission" date="2020-05" db="EMBL/GenBank/DDBJ databases">
        <title>Horizontal transmission and recombination maintain forever young bacterial symbiont genomes.</title>
        <authorList>
            <person name="Russell S.L."/>
            <person name="Pepper-Tunick E."/>
            <person name="Svedberg J."/>
            <person name="Byrne A."/>
            <person name="Ruelas Castillo J."/>
            <person name="Vollmers C."/>
            <person name="Beinart R.A."/>
            <person name="Corbett-Detig R."/>
        </authorList>
    </citation>
    <scope>NUCLEOTIDE SEQUENCE [LARGE SCALE GENOMIC DNA]</scope>
    <source>
        <strain evidence="1">JDF_Ridge</strain>
    </source>
</reference>
<dbReference type="Proteomes" id="UP000509429">
    <property type="component" value="Chromosome"/>
</dbReference>
<keyword evidence="2" id="KW-1185">Reference proteome</keyword>
<organism evidence="1 2">
    <name type="scientific">Candidatus Ruthia endofausta</name>
    <dbReference type="NCBI Taxonomy" id="2738852"/>
    <lineage>
        <taxon>Bacteria</taxon>
        <taxon>Pseudomonadati</taxon>
        <taxon>Pseudomonadota</taxon>
        <taxon>Gammaproteobacteria</taxon>
        <taxon>Candidatus Pseudothioglobaceae</taxon>
        <taxon>Candidatus Ruthturnera</taxon>
    </lineage>
</organism>
<dbReference type="KEGG" id="reo:HUE58_00370"/>
<proteinExistence type="predicted"/>
<dbReference type="EMBL" id="CP054490">
    <property type="protein sequence ID" value="QKQ23687.1"/>
    <property type="molecule type" value="Genomic_DNA"/>
</dbReference>
<evidence type="ECO:0000313" key="2">
    <source>
        <dbReference type="Proteomes" id="UP000509429"/>
    </source>
</evidence>
<evidence type="ECO:0000313" key="1">
    <source>
        <dbReference type="EMBL" id="QKQ23687.1"/>
    </source>
</evidence>
<dbReference type="AlphaFoldDB" id="A0A6N0HN39"/>
<gene>
    <name evidence="1" type="ORF">HUE58_00370</name>
</gene>
<accession>A0A6N0HN39</accession>